<protein>
    <submittedName>
        <fullName evidence="2">Uncharacterized protein</fullName>
    </submittedName>
</protein>
<accession>A0A1I7NF92</accession>
<dbReference type="EMBL" id="FPCJ01000001">
    <property type="protein sequence ID" value="SFV33331.1"/>
    <property type="molecule type" value="Genomic_DNA"/>
</dbReference>
<gene>
    <name evidence="2" type="ORF">SAMN05660895_1646</name>
</gene>
<keyword evidence="3" id="KW-1185">Reference proteome</keyword>
<keyword evidence="1" id="KW-0472">Membrane</keyword>
<organism evidence="2 3">
    <name type="scientific">Thermoflavifilum thermophilum</name>
    <dbReference type="NCBI Taxonomy" id="1393122"/>
    <lineage>
        <taxon>Bacteria</taxon>
        <taxon>Pseudomonadati</taxon>
        <taxon>Bacteroidota</taxon>
        <taxon>Chitinophagia</taxon>
        <taxon>Chitinophagales</taxon>
        <taxon>Chitinophagaceae</taxon>
        <taxon>Thermoflavifilum</taxon>
    </lineage>
</organism>
<feature type="transmembrane region" description="Helical" evidence="1">
    <location>
        <begin position="25"/>
        <end position="44"/>
    </location>
</feature>
<sequence length="57" mass="6282">MDIEEITVTNIVLAVEALKTLNSSFVILSEICVIFLKFFSFLTIPNTLTPGGKHNKA</sequence>
<evidence type="ECO:0000313" key="3">
    <source>
        <dbReference type="Proteomes" id="UP000199537"/>
    </source>
</evidence>
<keyword evidence="1" id="KW-1133">Transmembrane helix</keyword>
<proteinExistence type="predicted"/>
<dbReference type="Proteomes" id="UP000199537">
    <property type="component" value="Unassembled WGS sequence"/>
</dbReference>
<evidence type="ECO:0000256" key="1">
    <source>
        <dbReference type="SAM" id="Phobius"/>
    </source>
</evidence>
<dbReference type="AlphaFoldDB" id="A0A1I7NF92"/>
<evidence type="ECO:0000313" key="2">
    <source>
        <dbReference type="EMBL" id="SFV33331.1"/>
    </source>
</evidence>
<reference evidence="3" key="1">
    <citation type="submission" date="2016-10" db="EMBL/GenBank/DDBJ databases">
        <authorList>
            <person name="Varghese N."/>
            <person name="Submissions S."/>
        </authorList>
    </citation>
    <scope>NUCLEOTIDE SEQUENCE [LARGE SCALE GENOMIC DNA]</scope>
    <source>
        <strain evidence="3">DSM 14807</strain>
    </source>
</reference>
<name>A0A1I7NF92_9BACT</name>
<keyword evidence="1" id="KW-0812">Transmembrane</keyword>
<dbReference type="STRING" id="1393122.SAMN05660895_1646"/>